<dbReference type="Pfam" id="PF25333">
    <property type="entry name" value="DUF2921_N"/>
    <property type="match status" value="3"/>
</dbReference>
<evidence type="ECO:0000259" key="1">
    <source>
        <dbReference type="Pfam" id="PF25333"/>
    </source>
</evidence>
<dbReference type="InterPro" id="IPR057425">
    <property type="entry name" value="DUF2921_N"/>
</dbReference>
<dbReference type="OrthoDB" id="986697at2759"/>
<dbReference type="OMA" id="RSKYEYT"/>
<dbReference type="Proteomes" id="UP000188268">
    <property type="component" value="Unassembled WGS sequence"/>
</dbReference>
<comment type="caution">
    <text evidence="2">The sequence shown here is derived from an EMBL/GenBank/DDBJ whole genome shotgun (WGS) entry which is preliminary data.</text>
</comment>
<organism evidence="2 3">
    <name type="scientific">Corchorus capsularis</name>
    <name type="common">Jute</name>
    <dbReference type="NCBI Taxonomy" id="210143"/>
    <lineage>
        <taxon>Eukaryota</taxon>
        <taxon>Viridiplantae</taxon>
        <taxon>Streptophyta</taxon>
        <taxon>Embryophyta</taxon>
        <taxon>Tracheophyta</taxon>
        <taxon>Spermatophyta</taxon>
        <taxon>Magnoliopsida</taxon>
        <taxon>eudicotyledons</taxon>
        <taxon>Gunneridae</taxon>
        <taxon>Pentapetalae</taxon>
        <taxon>rosids</taxon>
        <taxon>malvids</taxon>
        <taxon>Malvales</taxon>
        <taxon>Malvaceae</taxon>
        <taxon>Grewioideae</taxon>
        <taxon>Apeibeae</taxon>
        <taxon>Corchorus</taxon>
    </lineage>
</organism>
<dbReference type="Gramene" id="OMO55633">
    <property type="protein sequence ID" value="OMO55633"/>
    <property type="gene ID" value="CCACVL1_27141"/>
</dbReference>
<name>A0A1R3GC43_COCAP</name>
<evidence type="ECO:0000313" key="3">
    <source>
        <dbReference type="Proteomes" id="UP000188268"/>
    </source>
</evidence>
<feature type="domain" description="DUF2921" evidence="1">
    <location>
        <begin position="21"/>
        <end position="184"/>
    </location>
</feature>
<dbReference type="PANTHER" id="PTHR33389">
    <property type="entry name" value="FAMILY PROTEIN, PUTATIVE (DUF2921)-RELATED"/>
    <property type="match status" value="1"/>
</dbReference>
<evidence type="ECO:0000313" key="2">
    <source>
        <dbReference type="EMBL" id="OMO55633.1"/>
    </source>
</evidence>
<dbReference type="PANTHER" id="PTHR33389:SF17">
    <property type="entry name" value="DUF2921 FAMILY PROTEIN"/>
    <property type="match status" value="1"/>
</dbReference>
<protein>
    <recommendedName>
        <fullName evidence="1">DUF2921 domain-containing protein</fullName>
    </recommendedName>
</protein>
<keyword evidence="3" id="KW-1185">Reference proteome</keyword>
<dbReference type="EMBL" id="AWWV01014625">
    <property type="protein sequence ID" value="OMO55633.1"/>
    <property type="molecule type" value="Genomic_DNA"/>
</dbReference>
<gene>
    <name evidence="2" type="ORF">CCACVL1_27141</name>
</gene>
<dbReference type="STRING" id="210143.A0A1R3GC43"/>
<accession>A0A1R3GC43</accession>
<sequence length="645" mass="72834">MASTCFFSCETESTESAISYSEYCSKIVPESNPYFSSRPSTTFGTLRQSEYGAYYPVGENRILNSNGTRFVNSFLFRTRLVYKTDRDGVFKIESRLAFQSPENIPGRSPKLYLKLQGFWSESSGNLCMVGEGSAYNSKEGKQLTPAAVLKLTNIKNSCNITTLITGTLVSLSSNTDDNYFEPVSLLMIPQLKYNYTVASEESEDGFSGESDNNLQGLPRRGFFSLISQGETFFDLQYTIGCSPGKNCFPFDGKIGYNNLPSSMSLRRSEYCSEIQRRLRLMIEFHNVSHVGMYRSFNPNSILIGEGFWDYNKNQLSVLACRFLNIAESWSVGDCTTRLTLTFPGILSIRETSTMMGQIWSDSGYFYPIMFRNTENHVELSSSGLKYEYTEMERVKKSCPRKKPVRKREEISYASAYNSIDMEFEISVKTSEGKTGWGSAVPVSVGDRLYNRYSINPVGVRTEVEYGPINISYEIGIRLFYNLTSEGEKLMKITAEGIYDSETGFLCMVGCRKIGIGSSNDQVSQSAYSLDCEILLNFQFPPIKPDKNGGYVKGSIESRREKTDPLYFNPLHLASAAYVVEQAKQSLSSWNLKPDDSEQNKVDKISNLPYEILRRTISRLPFKSVVKTSRSFINQMEKFMENGLQG</sequence>
<feature type="domain" description="DUF2921" evidence="1">
    <location>
        <begin position="394"/>
        <end position="571"/>
    </location>
</feature>
<dbReference type="AlphaFoldDB" id="A0A1R3GC43"/>
<reference evidence="2 3" key="1">
    <citation type="submission" date="2013-09" db="EMBL/GenBank/DDBJ databases">
        <title>Corchorus capsularis genome sequencing.</title>
        <authorList>
            <person name="Alam M."/>
            <person name="Haque M.S."/>
            <person name="Islam M.S."/>
            <person name="Emdad E.M."/>
            <person name="Islam M.M."/>
            <person name="Ahmed B."/>
            <person name="Halim A."/>
            <person name="Hossen Q.M.M."/>
            <person name="Hossain M.Z."/>
            <person name="Ahmed R."/>
            <person name="Khan M.M."/>
            <person name="Islam R."/>
            <person name="Rashid M.M."/>
            <person name="Khan S.A."/>
            <person name="Rahman M.S."/>
            <person name="Alam M."/>
        </authorList>
    </citation>
    <scope>NUCLEOTIDE SEQUENCE [LARGE SCALE GENOMIC DNA]</scope>
    <source>
        <strain evidence="3">cv. CVL-1</strain>
        <tissue evidence="2">Whole seedling</tissue>
    </source>
</reference>
<feature type="domain" description="DUF2921" evidence="1">
    <location>
        <begin position="223"/>
        <end position="368"/>
    </location>
</feature>
<proteinExistence type="predicted"/>